<dbReference type="GO" id="GO:0032007">
    <property type="term" value="P:negative regulation of TOR signaling"/>
    <property type="evidence" value="ECO:0000318"/>
    <property type="project" value="GO_Central"/>
</dbReference>
<dbReference type="GO" id="GO:0005634">
    <property type="term" value="C:nucleus"/>
    <property type="evidence" value="ECO:0007669"/>
    <property type="project" value="InterPro"/>
</dbReference>
<evidence type="ECO:0000256" key="1">
    <source>
        <dbReference type="ARBA" id="ARBA00022468"/>
    </source>
</evidence>
<dbReference type="GO" id="GO:1905534">
    <property type="term" value="P:positive regulation of L-leucine import across plasma membrane"/>
    <property type="evidence" value="ECO:0007669"/>
    <property type="project" value="EnsemblFungi"/>
</dbReference>
<evidence type="ECO:0000313" key="5">
    <source>
        <dbReference type="Proteomes" id="UP000001744"/>
    </source>
</evidence>
<feature type="domain" description="Rap-GAP" evidence="2">
    <location>
        <begin position="1011"/>
        <end position="1247"/>
    </location>
</feature>
<dbReference type="GO" id="GO:1905589">
    <property type="term" value="P:positive regulation of L-arginine import across plasma membrane"/>
    <property type="evidence" value="ECO:0007669"/>
    <property type="project" value="EnsemblFungi"/>
</dbReference>
<dbReference type="GO" id="GO:1904262">
    <property type="term" value="P:negative regulation of TORC1 signaling"/>
    <property type="evidence" value="ECO:0007669"/>
    <property type="project" value="EnsemblFungi"/>
</dbReference>
<dbReference type="Proteomes" id="UP000001744">
    <property type="component" value="Unassembled WGS sequence"/>
</dbReference>
<dbReference type="InterPro" id="IPR027107">
    <property type="entry name" value="Tuberin/Ral-act_asu"/>
</dbReference>
<name>B6K849_SCHJY</name>
<dbReference type="Gene3D" id="3.40.50.11210">
    <property type="entry name" value="Rap/Ran-GAP"/>
    <property type="match status" value="1"/>
</dbReference>
<dbReference type="PROSITE" id="PS50085">
    <property type="entry name" value="RAPGAP"/>
    <property type="match status" value="1"/>
</dbReference>
<proteinExistence type="predicted"/>
<dbReference type="PANTHER" id="PTHR10063">
    <property type="entry name" value="TUBERIN"/>
    <property type="match status" value="1"/>
</dbReference>
<dbReference type="Pfam" id="PF11864">
    <property type="entry name" value="DUF3384"/>
    <property type="match status" value="1"/>
</dbReference>
<evidence type="ECO:0000259" key="2">
    <source>
        <dbReference type="PROSITE" id="PS50085"/>
    </source>
</evidence>
<dbReference type="InterPro" id="IPR018515">
    <property type="entry name" value="Tuberin-type_domain"/>
</dbReference>
<dbReference type="GO" id="GO:0010508">
    <property type="term" value="P:positive regulation of autophagy"/>
    <property type="evidence" value="ECO:0007669"/>
    <property type="project" value="EnsemblFungi"/>
</dbReference>
<dbReference type="GO" id="GO:2000134">
    <property type="term" value="P:negative regulation of G1/S transition of mitotic cell cycle"/>
    <property type="evidence" value="ECO:0007669"/>
    <property type="project" value="EnsemblFungi"/>
</dbReference>
<dbReference type="HOGENOM" id="CLU_003828_0_0_1"/>
<dbReference type="OMA" id="LVQYDMM"/>
<dbReference type="GO" id="GO:0051056">
    <property type="term" value="P:regulation of small GTPase mediated signal transduction"/>
    <property type="evidence" value="ECO:0007669"/>
    <property type="project" value="InterPro"/>
</dbReference>
<organism evidence="3 5">
    <name type="scientific">Schizosaccharomyces japonicus (strain yFS275 / FY16936)</name>
    <name type="common">Fission yeast</name>
    <dbReference type="NCBI Taxonomy" id="402676"/>
    <lineage>
        <taxon>Eukaryota</taxon>
        <taxon>Fungi</taxon>
        <taxon>Dikarya</taxon>
        <taxon>Ascomycota</taxon>
        <taxon>Taphrinomycotina</taxon>
        <taxon>Schizosaccharomycetes</taxon>
        <taxon>Schizosaccharomycetales</taxon>
        <taxon>Schizosaccharomycetaceae</taxon>
        <taxon>Schizosaccharomyces</taxon>
    </lineage>
</organism>
<dbReference type="InterPro" id="IPR000331">
    <property type="entry name" value="Rap/Ran_GAP_dom"/>
</dbReference>
<dbReference type="GO" id="GO:0005737">
    <property type="term" value="C:cytoplasm"/>
    <property type="evidence" value="ECO:0000318"/>
    <property type="project" value="GO_Central"/>
</dbReference>
<dbReference type="GO" id="GO:0005096">
    <property type="term" value="F:GTPase activator activity"/>
    <property type="evidence" value="ECO:0000318"/>
    <property type="project" value="GO_Central"/>
</dbReference>
<dbReference type="EMBL" id="KE651167">
    <property type="protein sequence ID" value="EEB09703.2"/>
    <property type="molecule type" value="Genomic_DNA"/>
</dbReference>
<evidence type="ECO:0000313" key="4">
    <source>
        <dbReference type="JaponicusDB" id="SJAG_05346"/>
    </source>
</evidence>
<dbReference type="PANTHER" id="PTHR10063:SF0">
    <property type="entry name" value="TUBERIN"/>
    <property type="match status" value="1"/>
</dbReference>
<dbReference type="eggNOG" id="KOG3687">
    <property type="taxonomic scope" value="Eukaryota"/>
</dbReference>
<keyword evidence="5" id="KW-1185">Reference proteome</keyword>
<dbReference type="Pfam" id="PF03542">
    <property type="entry name" value="Tuberin"/>
    <property type="match status" value="1"/>
</dbReference>
<gene>
    <name evidence="4" type="primary">tsc2</name>
    <name evidence="3" type="ORF">SJAG_05346</name>
</gene>
<dbReference type="InterPro" id="IPR035974">
    <property type="entry name" value="Rap/Ran-GAP_sf"/>
</dbReference>
<dbReference type="OrthoDB" id="19311at2759"/>
<accession>B6K849</accession>
<dbReference type="SUPFAM" id="SSF111347">
    <property type="entry name" value="Rap/Ran-GAP"/>
    <property type="match status" value="1"/>
</dbReference>
<keyword evidence="1" id="KW-0343">GTPase activation</keyword>
<dbReference type="FunFam" id="3.40.50.11210:FF:000007">
    <property type="entry name" value="Tuberous sclerosis 2"/>
    <property type="match status" value="1"/>
</dbReference>
<dbReference type="InterPro" id="IPR024584">
    <property type="entry name" value="Tuberin_N"/>
</dbReference>
<dbReference type="JaponicusDB" id="SJAG_05346">
    <property type="gene designation" value="tsc2"/>
</dbReference>
<reference evidence="3 5" key="1">
    <citation type="journal article" date="2011" name="Science">
        <title>Comparative functional genomics of the fission yeasts.</title>
        <authorList>
            <person name="Rhind N."/>
            <person name="Chen Z."/>
            <person name="Yassour M."/>
            <person name="Thompson D.A."/>
            <person name="Haas B.J."/>
            <person name="Habib N."/>
            <person name="Wapinski I."/>
            <person name="Roy S."/>
            <person name="Lin M.F."/>
            <person name="Heiman D.I."/>
            <person name="Young S.K."/>
            <person name="Furuya K."/>
            <person name="Guo Y."/>
            <person name="Pidoux A."/>
            <person name="Chen H.M."/>
            <person name="Robbertse B."/>
            <person name="Goldberg J.M."/>
            <person name="Aoki K."/>
            <person name="Bayne E.H."/>
            <person name="Berlin A.M."/>
            <person name="Desjardins C.A."/>
            <person name="Dobbs E."/>
            <person name="Dukaj L."/>
            <person name="Fan L."/>
            <person name="FitzGerald M.G."/>
            <person name="French C."/>
            <person name="Gujja S."/>
            <person name="Hansen K."/>
            <person name="Keifenheim D."/>
            <person name="Levin J.Z."/>
            <person name="Mosher R.A."/>
            <person name="Mueller C.A."/>
            <person name="Pfiffner J."/>
            <person name="Priest M."/>
            <person name="Russ C."/>
            <person name="Smialowska A."/>
            <person name="Swoboda P."/>
            <person name="Sykes S.M."/>
            <person name="Vaughn M."/>
            <person name="Vengrova S."/>
            <person name="Yoder R."/>
            <person name="Zeng Q."/>
            <person name="Allshire R."/>
            <person name="Baulcombe D."/>
            <person name="Birren B.W."/>
            <person name="Brown W."/>
            <person name="Ekwall K."/>
            <person name="Kellis M."/>
            <person name="Leatherwood J."/>
            <person name="Levin H."/>
            <person name="Margalit H."/>
            <person name="Martienssen R."/>
            <person name="Nieduszynski C.A."/>
            <person name="Spatafora J.W."/>
            <person name="Friedman N."/>
            <person name="Dalgaard J.Z."/>
            <person name="Baumann P."/>
            <person name="Niki H."/>
            <person name="Regev A."/>
            <person name="Nusbaum C."/>
        </authorList>
    </citation>
    <scope>NUCLEOTIDE SEQUENCE [LARGE SCALE GENOMIC DNA]</scope>
    <source>
        <strain evidence="5">yFS275 / FY16936</strain>
    </source>
</reference>
<dbReference type="GeneID" id="7050357"/>
<dbReference type="GO" id="GO:0033596">
    <property type="term" value="C:TSC1-TSC2 complex"/>
    <property type="evidence" value="ECO:0000318"/>
    <property type="project" value="GO_Central"/>
</dbReference>
<protein>
    <submittedName>
        <fullName evidence="3">Tuberin</fullName>
    </submittedName>
</protein>
<dbReference type="AlphaFoldDB" id="B6K849"/>
<dbReference type="RefSeq" id="XP_002175996.2">
    <property type="nucleotide sequence ID" value="XM_002175960.2"/>
</dbReference>
<dbReference type="Pfam" id="PF02145">
    <property type="entry name" value="Rap_GAP"/>
    <property type="match status" value="1"/>
</dbReference>
<evidence type="ECO:0000313" key="3">
    <source>
        <dbReference type="EMBL" id="EEB09703.2"/>
    </source>
</evidence>
<dbReference type="VEuPathDB" id="FungiDB:SJAG_05346"/>
<dbReference type="STRING" id="402676.B6K849"/>
<sequence>MFAMDLQTQLSSEPTIKDVDIQQQFYRTSPAEVRLSIVKQVTNQLEFYIYSNVSITHIWLNIEDFFSQKSKFPREYREAAYALLKKYVSTQLNLSVVERFIFFKTIEGDSNDNTEIGARLQALSVLTDSGHNITGIENNVCPLLATWLQACHDQLNMSNVKSKPSCQKKYLKLSHSIFCYAANLIKFQFSTIKDEYAQLLVDVIIHICNTTTTQEVILDGLKILDATIRYCFVPKACIPDLVVLLCSTYVGSLSYTKQSKIASENLLRSHFFNVALDTLFRILRDHDTSAISIRGAVCIVRYTSLHESRFDFAVINANSAISILLTSLNFDEFTDLEIVGTVYAFLKNEAITKAFDHYAWNGIFEILIACTRYLPFSSTGTKEKLKSYSTTASLLHLYELILESVELIFSPTMLLQLNVPLFNFYSAIYPVLKTTQISHILSLYTTQHVGHPLNSHWIENLIFLRDHILYNSQNDELSLQAMQIIVDICSYLDENSVIDFKETVFREILEHLVSEERNNIASLIVNVYYYLYVKFKVFHFEDLVNFSKTMINGASTEHVALIGTSLLMKLFYYNYDHQNIDSLKIVFEEIMVIAQSQNLLCSCRLLCFRLLCRIRADVAGVIYINDSSQAKNESHSGEEKEEDNLPNLCYISSSVIDGTKPRIHRWGRPKLKRLVSIESKDEDVALFPSSWLLQIYKNIILHEIDWRVFEYLTLNLSEQLINRSLFENSCYQKWSLACKVCIHALRISCYEFPTSISKLLSAILMHLSRLITNSVLSVHILEFLCSLAQLDKLVSNFTDADYRQVFGVALKYIQHFSSSKNDANAHDTMKKSHSAYVLALAYNVLQIWFLVLRLNERKKYVPFIIRGLKLASENTTIDDLSLVQYDMMQQFCYSNTSIHNYASTPTDDKTESKTWVRGNTLLTIRSICGSGIMDIIVRRPTGTMQYTLYNKTNSRQDMLRSQMYSSQTSLPDDFSFCYPSAVLAYFTNSNGISATSRPLALANDDAVRRAISVFDRIPVIESHKAGLVYVGYEQTNEADILSNNRTSKNFDLFLQKLGNVCELKSKNGIFAGGLDRENDIDGKFAYYWRNRIVQLIYHCTTLMPTNLERDPQCTLKKRHIGNDFVSIIFNESGVDYDFNTIPGQFNFVNIVISPVSKPSGASSANSEFYKVQVLTRQEGSDFSPFIVPKVISADALPLIVRDTTLNAAIFSHIYHEGAGEYVHIWVERLRQIQRLHKRARESLQQTLGKSTSPETTAALEYSLEDIMVDFTTFL</sequence>